<dbReference type="AlphaFoldDB" id="A0A7K7WX20"/>
<dbReference type="PANTHER" id="PTHR21052">
    <property type="entry name" value="SPERMATOGENESIS ASSOCIATED 11-RELATED"/>
    <property type="match status" value="1"/>
</dbReference>
<keyword evidence="4" id="KW-1185">Reference proteome</keyword>
<feature type="non-terminal residue" evidence="3">
    <location>
        <position position="138"/>
    </location>
</feature>
<dbReference type="GO" id="GO:0005759">
    <property type="term" value="C:mitochondrial matrix"/>
    <property type="evidence" value="ECO:0007669"/>
    <property type="project" value="TreeGrafter"/>
</dbReference>
<dbReference type="PANTHER" id="PTHR21052:SF0">
    <property type="entry name" value="ALPHA-KETOGLUTARATE-DEPENDENT DIOXYGENASE ALKB HOMOLOG 7, MITOCHONDRIAL"/>
    <property type="match status" value="1"/>
</dbReference>
<keyword evidence="3" id="KW-0223">Dioxygenase</keyword>
<sequence>AIRGFRETERSRWEPAARAALERAAAAAFPPAQPPQPLVHVLDLHPGGHVGPHVDSVKFCGCTIAGLSLLSAAVLRLRSCHGPCESLELLLEPGSLYVLRGAARYDFTHEILPDHESFFGGCRVPRGRRISLILRNAP</sequence>
<dbReference type="PROSITE" id="PS51471">
    <property type="entry name" value="FE2OG_OXY"/>
    <property type="match status" value="1"/>
</dbReference>
<gene>
    <name evidence="3" type="primary">Alkbh7</name>
    <name evidence="3" type="ORF">NOTJUL_R14338</name>
</gene>
<proteinExistence type="predicted"/>
<comment type="cofactor">
    <cofactor evidence="1">
        <name>Fe(2+)</name>
        <dbReference type="ChEBI" id="CHEBI:29033"/>
    </cofactor>
</comment>
<protein>
    <submittedName>
        <fullName evidence="3">ALKB7 dioxygenase</fullName>
    </submittedName>
</protein>
<dbReference type="OrthoDB" id="28127at2759"/>
<reference evidence="3 4" key="1">
    <citation type="submission" date="2019-09" db="EMBL/GenBank/DDBJ databases">
        <title>Bird 10,000 Genomes (B10K) Project - Family phase.</title>
        <authorList>
            <person name="Zhang G."/>
        </authorList>
    </citation>
    <scope>NUCLEOTIDE SEQUENCE [LARGE SCALE GENOMIC DNA]</scope>
    <source>
        <strain evidence="3">B10K-MSB-01</strain>
    </source>
</reference>
<comment type="caution">
    <text evidence="3">The sequence shown here is derived from an EMBL/GenBank/DDBJ whole genome shotgun (WGS) entry which is preliminary data.</text>
</comment>
<feature type="domain" description="Fe2OG dioxygenase" evidence="2">
    <location>
        <begin position="31"/>
        <end position="138"/>
    </location>
</feature>
<keyword evidence="3" id="KW-0560">Oxidoreductase</keyword>
<dbReference type="InterPro" id="IPR037151">
    <property type="entry name" value="AlkB-like_sf"/>
</dbReference>
<evidence type="ECO:0000259" key="2">
    <source>
        <dbReference type="PROSITE" id="PS51471"/>
    </source>
</evidence>
<feature type="non-terminal residue" evidence="3">
    <location>
        <position position="1"/>
    </location>
</feature>
<name>A0A7K7WX20_9AVES</name>
<dbReference type="Gene3D" id="2.60.120.590">
    <property type="entry name" value="Alpha-ketoglutarate-dependent dioxygenase AlkB-like"/>
    <property type="match status" value="1"/>
</dbReference>
<dbReference type="InterPro" id="IPR027450">
    <property type="entry name" value="AlkB-like"/>
</dbReference>
<dbReference type="InterPro" id="IPR032870">
    <property type="entry name" value="ALKBH7-like"/>
</dbReference>
<organism evidence="3 4">
    <name type="scientific">Nothocercus julius</name>
    <dbReference type="NCBI Taxonomy" id="2585813"/>
    <lineage>
        <taxon>Eukaryota</taxon>
        <taxon>Metazoa</taxon>
        <taxon>Chordata</taxon>
        <taxon>Craniata</taxon>
        <taxon>Vertebrata</taxon>
        <taxon>Euteleostomi</taxon>
        <taxon>Archelosauria</taxon>
        <taxon>Archosauria</taxon>
        <taxon>Dinosauria</taxon>
        <taxon>Saurischia</taxon>
        <taxon>Theropoda</taxon>
        <taxon>Coelurosauria</taxon>
        <taxon>Aves</taxon>
        <taxon>Palaeognathae</taxon>
        <taxon>Tinamiformes</taxon>
        <taxon>Tinamidae</taxon>
        <taxon>Nothocercus</taxon>
    </lineage>
</organism>
<accession>A0A7K7WX20</accession>
<dbReference type="GO" id="GO:0006631">
    <property type="term" value="P:fatty acid metabolic process"/>
    <property type="evidence" value="ECO:0007669"/>
    <property type="project" value="TreeGrafter"/>
</dbReference>
<dbReference type="Pfam" id="PF13532">
    <property type="entry name" value="2OG-FeII_Oxy_2"/>
    <property type="match status" value="1"/>
</dbReference>
<dbReference type="InterPro" id="IPR005123">
    <property type="entry name" value="Oxoglu/Fe-dep_dioxygenase_dom"/>
</dbReference>
<dbReference type="GO" id="GO:0051213">
    <property type="term" value="F:dioxygenase activity"/>
    <property type="evidence" value="ECO:0007669"/>
    <property type="project" value="UniProtKB-KW"/>
</dbReference>
<dbReference type="EMBL" id="VZSV01000921">
    <property type="protein sequence ID" value="NXA57549.1"/>
    <property type="molecule type" value="Genomic_DNA"/>
</dbReference>
<dbReference type="SUPFAM" id="SSF51197">
    <property type="entry name" value="Clavaminate synthase-like"/>
    <property type="match status" value="1"/>
</dbReference>
<evidence type="ECO:0000313" key="3">
    <source>
        <dbReference type="EMBL" id="NXA57549.1"/>
    </source>
</evidence>
<evidence type="ECO:0000313" key="4">
    <source>
        <dbReference type="Proteomes" id="UP000531559"/>
    </source>
</evidence>
<dbReference type="GO" id="GO:0006974">
    <property type="term" value="P:DNA damage response"/>
    <property type="evidence" value="ECO:0007669"/>
    <property type="project" value="InterPro"/>
</dbReference>
<dbReference type="Proteomes" id="UP000531559">
    <property type="component" value="Unassembled WGS sequence"/>
</dbReference>
<evidence type="ECO:0000256" key="1">
    <source>
        <dbReference type="ARBA" id="ARBA00001954"/>
    </source>
</evidence>